<dbReference type="AlphaFoldDB" id="A0A512N4S7"/>
<keyword evidence="4" id="KW-1185">Reference proteome</keyword>
<evidence type="ECO:0000256" key="1">
    <source>
        <dbReference type="ARBA" id="ARBA00023002"/>
    </source>
</evidence>
<dbReference type="PANTHER" id="PTHR43364">
    <property type="entry name" value="NADH-SPECIFIC METHYLGLYOXAL REDUCTASE-RELATED"/>
    <property type="match status" value="1"/>
</dbReference>
<evidence type="ECO:0000313" key="4">
    <source>
        <dbReference type="Proteomes" id="UP000321058"/>
    </source>
</evidence>
<accession>A0A512N4S7</accession>
<dbReference type="PRINTS" id="PR00069">
    <property type="entry name" value="ALDKETRDTASE"/>
</dbReference>
<keyword evidence="1" id="KW-0560">Oxidoreductase</keyword>
<dbReference type="Gene3D" id="3.20.20.100">
    <property type="entry name" value="NADP-dependent oxidoreductase domain"/>
    <property type="match status" value="1"/>
</dbReference>
<reference evidence="3 4" key="1">
    <citation type="submission" date="2019-07" db="EMBL/GenBank/DDBJ databases">
        <title>Whole genome shotgun sequence of Reyranella soli NBRC 108950.</title>
        <authorList>
            <person name="Hosoyama A."/>
            <person name="Uohara A."/>
            <person name="Ohji S."/>
            <person name="Ichikawa N."/>
        </authorList>
    </citation>
    <scope>NUCLEOTIDE SEQUENCE [LARGE SCALE GENOMIC DNA]</scope>
    <source>
        <strain evidence="3 4">NBRC 108950</strain>
    </source>
</reference>
<dbReference type="GO" id="GO:0016491">
    <property type="term" value="F:oxidoreductase activity"/>
    <property type="evidence" value="ECO:0007669"/>
    <property type="project" value="UniProtKB-KW"/>
</dbReference>
<comment type="caution">
    <text evidence="3">The sequence shown here is derived from an EMBL/GenBank/DDBJ whole genome shotgun (WGS) entry which is preliminary data.</text>
</comment>
<dbReference type="PANTHER" id="PTHR43364:SF4">
    <property type="entry name" value="NAD(P)-LINKED OXIDOREDUCTASE SUPERFAMILY PROTEIN"/>
    <property type="match status" value="1"/>
</dbReference>
<evidence type="ECO:0000259" key="2">
    <source>
        <dbReference type="Pfam" id="PF00248"/>
    </source>
</evidence>
<sequence length="320" mass="34236">MRYRPLGKTGLQVSEIGFGAWGIGGRTVEQTSYGDTDDRTSLAALDRALERGITFFDTSAAYGNGHSEELIGRAVRGKRSRAVITTKAGYEAWDRAPDFSPSTIVASTERSLARLGTDYLDLLQLHNPPLDVVTAPDVLAALTGLVQDGKIRAWGVSAKGPDEALQVLRACDIAVIQANFNMMDVRVVSSGLLAEVERLGIGFIARTPLCFGFLSGTIGHDSVFPEGDHRARWPRAQLANWVDGAADLMAAISTAPGEAAAQAALRFCLSFPAVSTTIPGIMRPLEADQNAAASLLGPLPRQAVEAILEINRNRRFFVSA</sequence>
<dbReference type="InterPro" id="IPR036812">
    <property type="entry name" value="NAD(P)_OxRdtase_dom_sf"/>
</dbReference>
<feature type="domain" description="NADP-dependent oxidoreductase" evidence="2">
    <location>
        <begin position="15"/>
        <end position="311"/>
    </location>
</feature>
<dbReference type="EMBL" id="BKAJ01000020">
    <property type="protein sequence ID" value="GEP53985.1"/>
    <property type="molecule type" value="Genomic_DNA"/>
</dbReference>
<evidence type="ECO:0000313" key="3">
    <source>
        <dbReference type="EMBL" id="GEP53985.1"/>
    </source>
</evidence>
<dbReference type="OrthoDB" id="9773828at2"/>
<dbReference type="GO" id="GO:0005829">
    <property type="term" value="C:cytosol"/>
    <property type="evidence" value="ECO:0007669"/>
    <property type="project" value="TreeGrafter"/>
</dbReference>
<protein>
    <submittedName>
        <fullName evidence="3">Aldo/keto reductase</fullName>
    </submittedName>
</protein>
<gene>
    <name evidence="3" type="ORF">RSO01_11510</name>
</gene>
<proteinExistence type="predicted"/>
<name>A0A512N4S7_9HYPH</name>
<dbReference type="InterPro" id="IPR020471">
    <property type="entry name" value="AKR"/>
</dbReference>
<organism evidence="3 4">
    <name type="scientific">Reyranella soli</name>
    <dbReference type="NCBI Taxonomy" id="1230389"/>
    <lineage>
        <taxon>Bacteria</taxon>
        <taxon>Pseudomonadati</taxon>
        <taxon>Pseudomonadota</taxon>
        <taxon>Alphaproteobacteria</taxon>
        <taxon>Hyphomicrobiales</taxon>
        <taxon>Reyranellaceae</taxon>
        <taxon>Reyranella</taxon>
    </lineage>
</organism>
<dbReference type="Pfam" id="PF00248">
    <property type="entry name" value="Aldo_ket_red"/>
    <property type="match status" value="1"/>
</dbReference>
<dbReference type="SUPFAM" id="SSF51430">
    <property type="entry name" value="NAD(P)-linked oxidoreductase"/>
    <property type="match status" value="1"/>
</dbReference>
<dbReference type="RefSeq" id="WP_147147105.1">
    <property type="nucleotide sequence ID" value="NZ_BKAJ01000020.1"/>
</dbReference>
<dbReference type="CDD" id="cd19086">
    <property type="entry name" value="AKR_AKR11C1"/>
    <property type="match status" value="1"/>
</dbReference>
<dbReference type="Proteomes" id="UP000321058">
    <property type="component" value="Unassembled WGS sequence"/>
</dbReference>
<dbReference type="InterPro" id="IPR050523">
    <property type="entry name" value="AKR_Detox_Biosynth"/>
</dbReference>
<dbReference type="InterPro" id="IPR023210">
    <property type="entry name" value="NADP_OxRdtase_dom"/>
</dbReference>